<feature type="chain" id="PRO_5032919639" evidence="1">
    <location>
        <begin position="30"/>
        <end position="359"/>
    </location>
</feature>
<evidence type="ECO:0000313" key="2">
    <source>
        <dbReference type="EMBL" id="GFE80049.1"/>
    </source>
</evidence>
<evidence type="ECO:0000313" key="3">
    <source>
        <dbReference type="Proteomes" id="UP000445000"/>
    </source>
</evidence>
<dbReference type="Proteomes" id="UP000445000">
    <property type="component" value="Unassembled WGS sequence"/>
</dbReference>
<accession>A0A829Y9Q9</accession>
<evidence type="ECO:0000256" key="1">
    <source>
        <dbReference type="SAM" id="SignalP"/>
    </source>
</evidence>
<feature type="signal peptide" evidence="1">
    <location>
        <begin position="1"/>
        <end position="29"/>
    </location>
</feature>
<name>A0A829Y9Q9_9GAMM</name>
<dbReference type="RefSeq" id="WP_161811785.1">
    <property type="nucleotide sequence ID" value="NZ_BLJN01000002.1"/>
</dbReference>
<keyword evidence="1" id="KW-0732">Signal</keyword>
<sequence>MKHSFAKQLGWRAFTAVATLAVAPAIASAADGTAPPDGRIAYVTTDMYWGVYQTPDGKAECPDGLNKYGPREVFAKLYPKGGTEIDTHLAREALKYYPEDSKDNFPMPEARGPIAIGLNLDGKVGPKDFTSPTGEKGIDNALYRVIGCSPQFRGPEGQFRLFGNRLVRQLTYNRSIIELTGVDSLRNDDSVQVTILRGLDPLLTDAGGDKIMPGGTQRVDNRFSKRFYNQLQGKIVNGVLQTEAKDVTWPWAVFFGNTNEYRFRGMQFRLQLTEGRAEGLMAGYADVDTYYRTVMGWSTHHLSYGQLDPSGFWRKLWQHADGYPDQNGKMTAISSSVNIYMAQVYLDRGEPSITVSQSR</sequence>
<keyword evidence="3" id="KW-1185">Reference proteome</keyword>
<dbReference type="EMBL" id="BLJN01000002">
    <property type="protein sequence ID" value="GFE80049.1"/>
    <property type="molecule type" value="Genomic_DNA"/>
</dbReference>
<comment type="caution">
    <text evidence="2">The sequence shown here is derived from an EMBL/GenBank/DDBJ whole genome shotgun (WGS) entry which is preliminary data.</text>
</comment>
<reference evidence="3" key="1">
    <citation type="submission" date="2020-01" db="EMBL/GenBank/DDBJ databases">
        <title>'Steroidobacter agaridevorans' sp. nov., agar-degrading bacteria isolated from rhizosphere soils.</title>
        <authorList>
            <person name="Ikenaga M."/>
            <person name="Kataoka M."/>
            <person name="Murouchi A."/>
            <person name="Katsuragi S."/>
            <person name="Sakai M."/>
        </authorList>
    </citation>
    <scope>NUCLEOTIDE SEQUENCE [LARGE SCALE GENOMIC DNA]</scope>
    <source>
        <strain evidence="3">YU21-B</strain>
    </source>
</reference>
<gene>
    <name evidence="2" type="ORF">GCM10011487_20490</name>
</gene>
<protein>
    <submittedName>
        <fullName evidence="2">Uncharacterized protein</fullName>
    </submittedName>
</protein>
<proteinExistence type="predicted"/>
<dbReference type="AlphaFoldDB" id="A0A829Y9Q9"/>
<organism evidence="2 3">
    <name type="scientific">Steroidobacter agaridevorans</name>
    <dbReference type="NCBI Taxonomy" id="2695856"/>
    <lineage>
        <taxon>Bacteria</taxon>
        <taxon>Pseudomonadati</taxon>
        <taxon>Pseudomonadota</taxon>
        <taxon>Gammaproteobacteria</taxon>
        <taxon>Steroidobacterales</taxon>
        <taxon>Steroidobacteraceae</taxon>
        <taxon>Steroidobacter</taxon>
    </lineage>
</organism>